<proteinExistence type="predicted"/>
<accession>A0A559KEJ4</accession>
<comment type="caution">
    <text evidence="2">The sequence shown here is derived from an EMBL/GenBank/DDBJ whole genome shotgun (WGS) entry which is preliminary data.</text>
</comment>
<dbReference type="PANTHER" id="PTHR43441">
    <property type="entry name" value="RIBOSOMAL-PROTEIN-SERINE ACETYLTRANSFERASE"/>
    <property type="match status" value="1"/>
</dbReference>
<dbReference type="Proteomes" id="UP000317036">
    <property type="component" value="Unassembled WGS sequence"/>
</dbReference>
<dbReference type="Gene3D" id="3.40.630.30">
    <property type="match status" value="1"/>
</dbReference>
<keyword evidence="3" id="KW-1185">Reference proteome</keyword>
<name>A0A559KEJ4_9BACL</name>
<keyword evidence="2" id="KW-0808">Transferase</keyword>
<evidence type="ECO:0000313" key="2">
    <source>
        <dbReference type="EMBL" id="TVY10545.1"/>
    </source>
</evidence>
<organism evidence="2 3">
    <name type="scientific">Paenibacillus cremeus</name>
    <dbReference type="NCBI Taxonomy" id="2163881"/>
    <lineage>
        <taxon>Bacteria</taxon>
        <taxon>Bacillati</taxon>
        <taxon>Bacillota</taxon>
        <taxon>Bacilli</taxon>
        <taxon>Bacillales</taxon>
        <taxon>Paenibacillaceae</taxon>
        <taxon>Paenibacillus</taxon>
    </lineage>
</organism>
<dbReference type="InterPro" id="IPR016181">
    <property type="entry name" value="Acyl_CoA_acyltransferase"/>
</dbReference>
<protein>
    <submittedName>
        <fullName evidence="2">GNAT family N-acetyltransferase</fullName>
    </submittedName>
</protein>
<dbReference type="RefSeq" id="WP_144845066.1">
    <property type="nucleotide sequence ID" value="NZ_VNJI01000007.1"/>
</dbReference>
<sequence>MNPILMDFPTEFTTERLIIRMPKLGDGLAVNQAIRASIEELKPWLPFAQSVPSVEESEAWIRDSAAKWITRENLMLLVFLKETGQLVASSGLHRMNWRVPKFEIGYWIDTRFSGQGYMTEAVQGITAFAFDELHARRVEIRCDPNNVKSRAIPERLGFILEGILRNDAVSADGSQLRDTCVFAKIK</sequence>
<dbReference type="PROSITE" id="PS51186">
    <property type="entry name" value="GNAT"/>
    <property type="match status" value="1"/>
</dbReference>
<evidence type="ECO:0000313" key="3">
    <source>
        <dbReference type="Proteomes" id="UP000317036"/>
    </source>
</evidence>
<dbReference type="Pfam" id="PF13302">
    <property type="entry name" value="Acetyltransf_3"/>
    <property type="match status" value="1"/>
</dbReference>
<dbReference type="SUPFAM" id="SSF55729">
    <property type="entry name" value="Acyl-CoA N-acyltransferases (Nat)"/>
    <property type="match status" value="1"/>
</dbReference>
<dbReference type="GO" id="GO:1990189">
    <property type="term" value="F:protein N-terminal-serine acetyltransferase activity"/>
    <property type="evidence" value="ECO:0007669"/>
    <property type="project" value="TreeGrafter"/>
</dbReference>
<dbReference type="GO" id="GO:0005737">
    <property type="term" value="C:cytoplasm"/>
    <property type="evidence" value="ECO:0007669"/>
    <property type="project" value="TreeGrafter"/>
</dbReference>
<dbReference type="PANTHER" id="PTHR43441:SF3">
    <property type="entry name" value="ACETYLTRANSFERASE"/>
    <property type="match status" value="1"/>
</dbReference>
<evidence type="ECO:0000259" key="1">
    <source>
        <dbReference type="PROSITE" id="PS51186"/>
    </source>
</evidence>
<feature type="domain" description="N-acetyltransferase" evidence="1">
    <location>
        <begin position="28"/>
        <end position="179"/>
    </location>
</feature>
<reference evidence="2 3" key="1">
    <citation type="submission" date="2019-07" db="EMBL/GenBank/DDBJ databases">
        <authorList>
            <person name="Kim J."/>
        </authorList>
    </citation>
    <scope>NUCLEOTIDE SEQUENCE [LARGE SCALE GENOMIC DNA]</scope>
    <source>
        <strain evidence="2 3">JC52</strain>
    </source>
</reference>
<dbReference type="OrthoDB" id="9799321at2"/>
<dbReference type="InterPro" id="IPR000182">
    <property type="entry name" value="GNAT_dom"/>
</dbReference>
<dbReference type="GO" id="GO:0008999">
    <property type="term" value="F:protein-N-terminal-alanine acetyltransferase activity"/>
    <property type="evidence" value="ECO:0007669"/>
    <property type="project" value="TreeGrafter"/>
</dbReference>
<dbReference type="InterPro" id="IPR051908">
    <property type="entry name" value="Ribosomal_N-acetyltransferase"/>
</dbReference>
<gene>
    <name evidence="2" type="ORF">FPZ49_07360</name>
</gene>
<dbReference type="EMBL" id="VNJI01000007">
    <property type="protein sequence ID" value="TVY10545.1"/>
    <property type="molecule type" value="Genomic_DNA"/>
</dbReference>
<dbReference type="AlphaFoldDB" id="A0A559KEJ4"/>